<dbReference type="NCBIfam" id="TIGR02290">
    <property type="entry name" value="M3_fam_3"/>
    <property type="match status" value="1"/>
</dbReference>
<organism evidence="9 10">
    <name type="scientific">Roseburia hominis</name>
    <dbReference type="NCBI Taxonomy" id="301301"/>
    <lineage>
        <taxon>Bacteria</taxon>
        <taxon>Bacillati</taxon>
        <taxon>Bacillota</taxon>
        <taxon>Clostridia</taxon>
        <taxon>Lachnospirales</taxon>
        <taxon>Lachnospiraceae</taxon>
        <taxon>Roseburia</taxon>
    </lineage>
</organism>
<dbReference type="InterPro" id="IPR011977">
    <property type="entry name" value="Pept_M3B_clade3"/>
</dbReference>
<dbReference type="InterPro" id="IPR042088">
    <property type="entry name" value="OligoPept_F_C"/>
</dbReference>
<evidence type="ECO:0000259" key="7">
    <source>
        <dbReference type="Pfam" id="PF01432"/>
    </source>
</evidence>
<dbReference type="InterPro" id="IPR013647">
    <property type="entry name" value="OligopepF_N_dom"/>
</dbReference>
<protein>
    <submittedName>
        <fullName evidence="9">Peptidase M3</fullName>
    </submittedName>
</protein>
<keyword evidence="2 6" id="KW-0479">Metal-binding</keyword>
<evidence type="ECO:0000256" key="2">
    <source>
        <dbReference type="ARBA" id="ARBA00022723"/>
    </source>
</evidence>
<dbReference type="GO" id="GO:0004181">
    <property type="term" value="F:metallocarboxypeptidase activity"/>
    <property type="evidence" value="ECO:0007669"/>
    <property type="project" value="InterPro"/>
</dbReference>
<comment type="cofactor">
    <cofactor evidence="6">
        <name>Zn(2+)</name>
        <dbReference type="ChEBI" id="CHEBI:29105"/>
    </cofactor>
    <text evidence="6">Binds 1 zinc ion.</text>
</comment>
<dbReference type="Proteomes" id="UP000266172">
    <property type="component" value="Unassembled WGS sequence"/>
</dbReference>
<accession>A0A395VAR2</accession>
<dbReference type="GO" id="GO:0046872">
    <property type="term" value="F:metal ion binding"/>
    <property type="evidence" value="ECO:0007669"/>
    <property type="project" value="UniProtKB-UniRule"/>
</dbReference>
<feature type="domain" description="Oligopeptidase F N-terminal" evidence="8">
    <location>
        <begin position="115"/>
        <end position="171"/>
    </location>
</feature>
<dbReference type="Pfam" id="PF08439">
    <property type="entry name" value="Peptidase_M3_N"/>
    <property type="match status" value="1"/>
</dbReference>
<dbReference type="InterPro" id="IPR034006">
    <property type="entry name" value="M3B_PepF_2"/>
</dbReference>
<dbReference type="CDD" id="cd09607">
    <property type="entry name" value="M3B_PepF"/>
    <property type="match status" value="1"/>
</dbReference>
<evidence type="ECO:0000313" key="10">
    <source>
        <dbReference type="Proteomes" id="UP000266172"/>
    </source>
</evidence>
<name>A0A395VAR2_9FIRM</name>
<dbReference type="InterPro" id="IPR001333">
    <property type="entry name" value="Peptidase_M32_Taq"/>
</dbReference>
<gene>
    <name evidence="9" type="ORF">DWX93_08220</name>
</gene>
<dbReference type="Gene3D" id="1.10.1370.20">
    <property type="entry name" value="Oligoendopeptidase f, C-terminal domain"/>
    <property type="match status" value="1"/>
</dbReference>
<keyword evidence="5 6" id="KW-0482">Metalloprotease</keyword>
<evidence type="ECO:0000256" key="6">
    <source>
        <dbReference type="RuleBase" id="RU003435"/>
    </source>
</evidence>
<dbReference type="InterPro" id="IPR001567">
    <property type="entry name" value="Pept_M3A_M3B_dom"/>
</dbReference>
<evidence type="ECO:0000256" key="1">
    <source>
        <dbReference type="ARBA" id="ARBA00022670"/>
    </source>
</evidence>
<evidence type="ECO:0000256" key="3">
    <source>
        <dbReference type="ARBA" id="ARBA00022801"/>
    </source>
</evidence>
<dbReference type="PANTHER" id="PTHR34217:SF1">
    <property type="entry name" value="CARBOXYPEPTIDASE 1"/>
    <property type="match status" value="1"/>
</dbReference>
<feature type="domain" description="Peptidase M3A/M3B catalytic" evidence="7">
    <location>
        <begin position="189"/>
        <end position="566"/>
    </location>
</feature>
<dbReference type="AlphaFoldDB" id="A0A395VAR2"/>
<dbReference type="Pfam" id="PF01432">
    <property type="entry name" value="Peptidase_M3"/>
    <property type="match status" value="1"/>
</dbReference>
<dbReference type="GO" id="GO:0006508">
    <property type="term" value="P:proteolysis"/>
    <property type="evidence" value="ECO:0007669"/>
    <property type="project" value="UniProtKB-KW"/>
</dbReference>
<evidence type="ECO:0000256" key="4">
    <source>
        <dbReference type="ARBA" id="ARBA00022833"/>
    </source>
</evidence>
<reference evidence="9 10" key="1">
    <citation type="submission" date="2018-08" db="EMBL/GenBank/DDBJ databases">
        <title>A genome reference for cultivated species of the human gut microbiota.</title>
        <authorList>
            <person name="Zou Y."/>
            <person name="Xue W."/>
            <person name="Luo G."/>
        </authorList>
    </citation>
    <scope>NUCLEOTIDE SEQUENCE [LARGE SCALE GENOMIC DNA]</scope>
    <source>
        <strain evidence="9 10">AF22-12AC</strain>
    </source>
</reference>
<dbReference type="GO" id="GO:0004222">
    <property type="term" value="F:metalloendopeptidase activity"/>
    <property type="evidence" value="ECO:0007669"/>
    <property type="project" value="InterPro"/>
</dbReference>
<dbReference type="SUPFAM" id="SSF55486">
    <property type="entry name" value="Metalloproteases ('zincins'), catalytic domain"/>
    <property type="match status" value="1"/>
</dbReference>
<evidence type="ECO:0000259" key="8">
    <source>
        <dbReference type="Pfam" id="PF08439"/>
    </source>
</evidence>
<evidence type="ECO:0000313" key="9">
    <source>
        <dbReference type="EMBL" id="RGS40758.1"/>
    </source>
</evidence>
<sequence length="582" mass="65512">MTTEWSLDELYKGFDDPAYGKDVAELTAQIDALTTLLADAGGMQEKERTEKVLAAQSGIAQLFYQLSLYVELRQSVNTEDGTVMAENAKLMKLQAKMAPLEAAAGKLLAGIRDVDALAKESGLVREHTFYLKEKQKEAKHLLSDEVEEMAASMNMSGGAAWSKLQSYLTSTVKVDYQGKQITLSEVRNLAYSPEASVRKSAYEAEIAAYEKVEDAIAFSLNYIKNQVTMLSKKRGYASPLAMTLEQSHMKRETLDAMMAAIDEYLPVFRKYLRKKSGMLGHANGLPWYDLFAPLGKADKTYSIEEAKQYLIDTFTKLTPEMADLMREAFDNGWIDFYPRKGKEGGAFCAGAMWLKQSRILTNYDGYFGSVDTLAHELGHAFHNRQIENHAPLNQDYPMPVAETASTFNEVHLGKAARTEASGEELLNLLENDIKEQTQCIVDIYSRYLFETAVFEQSQNKFLMADDLKQIMLDAQKKTYGDGLDPECMHPYMWVCKGHYYSEGLSFYNFPYAFGNLFALGLYSQFEKEGEAFIEKYKAMLSATPCCTIEEAGAMMGIDLTKKDFWRTGLSEIAEEIEQFCAM</sequence>
<proteinExistence type="inferred from homology"/>
<evidence type="ECO:0000256" key="5">
    <source>
        <dbReference type="ARBA" id="ARBA00023049"/>
    </source>
</evidence>
<dbReference type="Gene3D" id="1.20.140.70">
    <property type="entry name" value="Oligopeptidase f, N-terminal domain"/>
    <property type="match status" value="1"/>
</dbReference>
<dbReference type="PANTHER" id="PTHR34217">
    <property type="entry name" value="METAL-DEPENDENT CARBOXYPEPTIDASE"/>
    <property type="match status" value="1"/>
</dbReference>
<keyword evidence="4 6" id="KW-0862">Zinc</keyword>
<dbReference type="RefSeq" id="WP_118097253.1">
    <property type="nucleotide sequence ID" value="NZ_QRVL01000005.1"/>
</dbReference>
<dbReference type="EMBL" id="QRVL01000005">
    <property type="protein sequence ID" value="RGS40758.1"/>
    <property type="molecule type" value="Genomic_DNA"/>
</dbReference>
<keyword evidence="1 6" id="KW-0645">Protease</keyword>
<keyword evidence="3 6" id="KW-0378">Hydrolase</keyword>
<comment type="caution">
    <text evidence="9">The sequence shown here is derived from an EMBL/GenBank/DDBJ whole genome shotgun (WGS) entry which is preliminary data.</text>
</comment>
<comment type="similarity">
    <text evidence="6">Belongs to the peptidase M3 family.</text>
</comment>